<gene>
    <name evidence="9" type="ORF">K504DRAFT_379119</name>
</gene>
<accession>A0A6G1K909</accession>
<dbReference type="PANTHER" id="PTHR13044:SF14">
    <property type="entry name" value="CRYPTOCEPHAL, ISOFORM A"/>
    <property type="match status" value="1"/>
</dbReference>
<dbReference type="GO" id="GO:0001228">
    <property type="term" value="F:DNA-binding transcription activator activity, RNA polymerase II-specific"/>
    <property type="evidence" value="ECO:0007669"/>
    <property type="project" value="TreeGrafter"/>
</dbReference>
<feature type="region of interest" description="Disordered" evidence="7">
    <location>
        <begin position="65"/>
        <end position="85"/>
    </location>
</feature>
<keyword evidence="2" id="KW-0805">Transcription regulation</keyword>
<dbReference type="GO" id="GO:0000977">
    <property type="term" value="F:RNA polymerase II transcription regulatory region sequence-specific DNA binding"/>
    <property type="evidence" value="ECO:0007669"/>
    <property type="project" value="TreeGrafter"/>
</dbReference>
<keyword evidence="6" id="KW-0175">Coiled coil</keyword>
<dbReference type="InterPro" id="IPR046347">
    <property type="entry name" value="bZIP_sf"/>
</dbReference>
<dbReference type="CDD" id="cd14705">
    <property type="entry name" value="bZIP_Zip1"/>
    <property type="match status" value="1"/>
</dbReference>
<dbReference type="InterPro" id="IPR004827">
    <property type="entry name" value="bZIP"/>
</dbReference>
<evidence type="ECO:0000256" key="7">
    <source>
        <dbReference type="SAM" id="MobiDB-lite"/>
    </source>
</evidence>
<evidence type="ECO:0000256" key="1">
    <source>
        <dbReference type="ARBA" id="ARBA00004123"/>
    </source>
</evidence>
<dbReference type="AlphaFoldDB" id="A0A6G1K909"/>
<dbReference type="Pfam" id="PF07716">
    <property type="entry name" value="bZIP_2"/>
    <property type="match status" value="1"/>
</dbReference>
<dbReference type="Proteomes" id="UP000799428">
    <property type="component" value="Unassembled WGS sequence"/>
</dbReference>
<evidence type="ECO:0000256" key="6">
    <source>
        <dbReference type="SAM" id="Coils"/>
    </source>
</evidence>
<evidence type="ECO:0000256" key="3">
    <source>
        <dbReference type="ARBA" id="ARBA00023125"/>
    </source>
</evidence>
<proteinExistence type="predicted"/>
<dbReference type="FunFam" id="1.20.5.170:FF:000075">
    <property type="entry name" value="BZIP transcription factor (MetR)"/>
    <property type="match status" value="1"/>
</dbReference>
<keyword evidence="4" id="KW-0804">Transcription</keyword>
<dbReference type="EMBL" id="MU005770">
    <property type="protein sequence ID" value="KAF2709298.1"/>
    <property type="molecule type" value="Genomic_DNA"/>
</dbReference>
<feature type="domain" description="BZIP" evidence="8">
    <location>
        <begin position="173"/>
        <end position="232"/>
    </location>
</feature>
<dbReference type="OrthoDB" id="1939598at2759"/>
<evidence type="ECO:0000313" key="9">
    <source>
        <dbReference type="EMBL" id="KAF2709298.1"/>
    </source>
</evidence>
<feature type="region of interest" description="Disordered" evidence="7">
    <location>
        <begin position="129"/>
        <end position="185"/>
    </location>
</feature>
<feature type="coiled-coil region" evidence="6">
    <location>
        <begin position="194"/>
        <end position="221"/>
    </location>
</feature>
<feature type="region of interest" description="Disordered" evidence="7">
    <location>
        <begin position="251"/>
        <end position="274"/>
    </location>
</feature>
<evidence type="ECO:0000256" key="4">
    <source>
        <dbReference type="ARBA" id="ARBA00023163"/>
    </source>
</evidence>
<dbReference type="Gene3D" id="1.20.5.170">
    <property type="match status" value="1"/>
</dbReference>
<keyword evidence="5" id="KW-0539">Nucleus</keyword>
<dbReference type="SMART" id="SM00338">
    <property type="entry name" value="BRLZ"/>
    <property type="match status" value="1"/>
</dbReference>
<dbReference type="PROSITE" id="PS50217">
    <property type="entry name" value="BZIP"/>
    <property type="match status" value="1"/>
</dbReference>
<dbReference type="GO" id="GO:0005634">
    <property type="term" value="C:nucleus"/>
    <property type="evidence" value="ECO:0007669"/>
    <property type="project" value="UniProtKB-SubCell"/>
</dbReference>
<evidence type="ECO:0000313" key="10">
    <source>
        <dbReference type="Proteomes" id="UP000799428"/>
    </source>
</evidence>
<organism evidence="9 10">
    <name type="scientific">Pleomassaria siparia CBS 279.74</name>
    <dbReference type="NCBI Taxonomy" id="1314801"/>
    <lineage>
        <taxon>Eukaryota</taxon>
        <taxon>Fungi</taxon>
        <taxon>Dikarya</taxon>
        <taxon>Ascomycota</taxon>
        <taxon>Pezizomycotina</taxon>
        <taxon>Dothideomycetes</taxon>
        <taxon>Pleosporomycetidae</taxon>
        <taxon>Pleosporales</taxon>
        <taxon>Pleomassariaceae</taxon>
        <taxon>Pleomassaria</taxon>
    </lineage>
</organism>
<keyword evidence="3" id="KW-0238">DNA-binding</keyword>
<dbReference type="PANTHER" id="PTHR13044">
    <property type="entry name" value="ACTIVATING TRANSCRIPTION FACTOR ATF 4/5"/>
    <property type="match status" value="1"/>
</dbReference>
<evidence type="ECO:0000259" key="8">
    <source>
        <dbReference type="PROSITE" id="PS50217"/>
    </source>
</evidence>
<dbReference type="SUPFAM" id="SSF57959">
    <property type="entry name" value="Leucine zipper domain"/>
    <property type="match status" value="1"/>
</dbReference>
<keyword evidence="10" id="KW-1185">Reference proteome</keyword>
<evidence type="ECO:0000256" key="2">
    <source>
        <dbReference type="ARBA" id="ARBA00023015"/>
    </source>
</evidence>
<name>A0A6G1K909_9PLEO</name>
<sequence>MSGYHGRRGPNVSQYVANLNTLPTQQDLLAEPVNLEEDLAVFTSAEFIDWDATVVDLNSPLDFLDNDPQQRSSREHAGQAVDEPKLDFSMTGDFQFADFPGFTNSISGQSLQGLPPAHNAYPVPASFTSPVATSVSPVTPGFDGPLGKKRRLDSVDPLSQPPTDEPARVAAEEDKRRRNTAASARFRVKKKQREQALEKTAKEMTDRVNMLESKIAQLETENAWLKGLITDKGASGTKASSADLNSMLKKRVDGERSSGNRTDGVGTGVKILKA</sequence>
<evidence type="ECO:0000256" key="5">
    <source>
        <dbReference type="ARBA" id="ARBA00023242"/>
    </source>
</evidence>
<comment type="subcellular location">
    <subcellularLocation>
        <location evidence="1">Nucleus</location>
    </subcellularLocation>
</comment>
<reference evidence="9" key="1">
    <citation type="journal article" date="2020" name="Stud. Mycol.">
        <title>101 Dothideomycetes genomes: a test case for predicting lifestyles and emergence of pathogens.</title>
        <authorList>
            <person name="Haridas S."/>
            <person name="Albert R."/>
            <person name="Binder M."/>
            <person name="Bloem J."/>
            <person name="Labutti K."/>
            <person name="Salamov A."/>
            <person name="Andreopoulos B."/>
            <person name="Baker S."/>
            <person name="Barry K."/>
            <person name="Bills G."/>
            <person name="Bluhm B."/>
            <person name="Cannon C."/>
            <person name="Castanera R."/>
            <person name="Culley D."/>
            <person name="Daum C."/>
            <person name="Ezra D."/>
            <person name="Gonzalez J."/>
            <person name="Henrissat B."/>
            <person name="Kuo A."/>
            <person name="Liang C."/>
            <person name="Lipzen A."/>
            <person name="Lutzoni F."/>
            <person name="Magnuson J."/>
            <person name="Mondo S."/>
            <person name="Nolan M."/>
            <person name="Ohm R."/>
            <person name="Pangilinan J."/>
            <person name="Park H.-J."/>
            <person name="Ramirez L."/>
            <person name="Alfaro M."/>
            <person name="Sun H."/>
            <person name="Tritt A."/>
            <person name="Yoshinaga Y."/>
            <person name="Zwiers L.-H."/>
            <person name="Turgeon B."/>
            <person name="Goodwin S."/>
            <person name="Spatafora J."/>
            <person name="Crous P."/>
            <person name="Grigoriev I."/>
        </authorList>
    </citation>
    <scope>NUCLEOTIDE SEQUENCE</scope>
    <source>
        <strain evidence="9">CBS 279.74</strain>
    </source>
</reference>
<protein>
    <recommendedName>
        <fullName evidence="8">BZIP domain-containing protein</fullName>
    </recommendedName>
</protein>
<feature type="compositionally biased region" description="Basic and acidic residues" evidence="7">
    <location>
        <begin position="165"/>
        <end position="176"/>
    </location>
</feature>
<dbReference type="PROSITE" id="PS00036">
    <property type="entry name" value="BZIP_BASIC"/>
    <property type="match status" value="1"/>
</dbReference>
<feature type="compositionally biased region" description="Basic and acidic residues" evidence="7">
    <location>
        <begin position="72"/>
        <end position="85"/>
    </location>
</feature>